<feature type="signal peptide" evidence="2">
    <location>
        <begin position="1"/>
        <end position="18"/>
    </location>
</feature>
<dbReference type="EMBL" id="FQWC01000003">
    <property type="protein sequence ID" value="SHG60021.1"/>
    <property type="molecule type" value="Genomic_DNA"/>
</dbReference>
<name>A0A1M5L4V8_9FLAO</name>
<keyword evidence="4" id="KW-1185">Reference proteome</keyword>
<evidence type="ECO:0000313" key="3">
    <source>
        <dbReference type="EMBL" id="SHG60021.1"/>
    </source>
</evidence>
<keyword evidence="1" id="KW-0175">Coiled coil</keyword>
<reference evidence="4" key="1">
    <citation type="submission" date="2016-11" db="EMBL/GenBank/DDBJ databases">
        <authorList>
            <person name="Varghese N."/>
            <person name="Submissions S."/>
        </authorList>
    </citation>
    <scope>NUCLEOTIDE SEQUENCE [LARGE SCALE GENOMIC DNA]</scope>
    <source>
        <strain evidence="4">DSM 17963</strain>
    </source>
</reference>
<proteinExistence type="predicted"/>
<evidence type="ECO:0000313" key="4">
    <source>
        <dbReference type="Proteomes" id="UP000184071"/>
    </source>
</evidence>
<dbReference type="STRING" id="370979.SAMN05443663_103272"/>
<sequence length="230" mass="25675">MKKVLLIGFSLFFLCSNAQNLTPTSTISISGSADSFKGGYTFSYATAGTPWNGSLISYGGFYNNSYDTQISSDYGPNGGNHISFRTRNGDANIWNPWIELATKGNNTFVGNQVINGNVGIGKTNPTNKLDVNGTIHSREVKVDMDNWSDFVFKKEYQLPTIQEVEKYIKEKGHLENIPNEEEVLKEGINLGEMNAKLLQKIEELTLYVIEQNKQITDLQNRLVKIESTSN</sequence>
<evidence type="ECO:0008006" key="5">
    <source>
        <dbReference type="Google" id="ProtNLM"/>
    </source>
</evidence>
<organism evidence="3 4">
    <name type="scientific">Flavobacterium defluvii</name>
    <dbReference type="NCBI Taxonomy" id="370979"/>
    <lineage>
        <taxon>Bacteria</taxon>
        <taxon>Pseudomonadati</taxon>
        <taxon>Bacteroidota</taxon>
        <taxon>Flavobacteriia</taxon>
        <taxon>Flavobacteriales</taxon>
        <taxon>Flavobacteriaceae</taxon>
        <taxon>Flavobacterium</taxon>
    </lineage>
</organism>
<dbReference type="Proteomes" id="UP000184071">
    <property type="component" value="Unassembled WGS sequence"/>
</dbReference>
<feature type="coiled-coil region" evidence="1">
    <location>
        <begin position="201"/>
        <end position="228"/>
    </location>
</feature>
<gene>
    <name evidence="3" type="ORF">SAMN05443663_103272</name>
</gene>
<evidence type="ECO:0000256" key="2">
    <source>
        <dbReference type="SAM" id="SignalP"/>
    </source>
</evidence>
<evidence type="ECO:0000256" key="1">
    <source>
        <dbReference type="SAM" id="Coils"/>
    </source>
</evidence>
<feature type="chain" id="PRO_5012974270" description="Peptidase S74 domain-containing protein" evidence="2">
    <location>
        <begin position="19"/>
        <end position="230"/>
    </location>
</feature>
<protein>
    <recommendedName>
        <fullName evidence="5">Peptidase S74 domain-containing protein</fullName>
    </recommendedName>
</protein>
<keyword evidence="2" id="KW-0732">Signal</keyword>
<dbReference type="AlphaFoldDB" id="A0A1M5L4V8"/>
<accession>A0A1M5L4V8</accession>